<feature type="domain" description="FH2" evidence="2">
    <location>
        <begin position="1"/>
        <end position="299"/>
    </location>
</feature>
<dbReference type="SUPFAM" id="SSF101447">
    <property type="entry name" value="Formin homology 2 domain (FH2 domain)"/>
    <property type="match status" value="1"/>
</dbReference>
<keyword evidence="1" id="KW-0812">Transmembrane</keyword>
<dbReference type="Pfam" id="PF02181">
    <property type="entry name" value="FH2"/>
    <property type="match status" value="1"/>
</dbReference>
<dbReference type="OrthoDB" id="97893at2759"/>
<dbReference type="PROSITE" id="PS51444">
    <property type="entry name" value="FH2"/>
    <property type="match status" value="1"/>
</dbReference>
<evidence type="ECO:0000313" key="3">
    <source>
        <dbReference type="EMBL" id="ETO29795.1"/>
    </source>
</evidence>
<evidence type="ECO:0000256" key="1">
    <source>
        <dbReference type="SAM" id="Phobius"/>
    </source>
</evidence>
<dbReference type="AlphaFoldDB" id="X6NU22"/>
<proteinExistence type="predicted"/>
<feature type="transmembrane region" description="Helical" evidence="1">
    <location>
        <begin position="181"/>
        <end position="197"/>
    </location>
</feature>
<dbReference type="PANTHER" id="PTHR45725:SF1">
    <property type="entry name" value="DISHEVELLED ASSOCIATED ACTIVATOR OF MORPHOGENESIS, ISOFORM D"/>
    <property type="match status" value="1"/>
</dbReference>
<dbReference type="Proteomes" id="UP000023152">
    <property type="component" value="Unassembled WGS sequence"/>
</dbReference>
<sequence>EDATNNKKNKKKIVSLLAEHDQKKHYNVSIGLSRLKKSNFVIHDAILGMDENELKLDTLLKLQKYVPEESEQELFRNWDGDSNDLDIPDQFFFALKDIPFLQERLSLWIFKIQFPELFDDNNRKVALLQKAHDIVKYFFFFFFSLPLSIVVMIYFALIVTHTCVEITNRSKNYVVRLGGRNFARGNSTFCFVLFFFFKISFQKKKKKNCICLYETSTNQTVDKNQLETDIKDLGKRLDDLSKRLKSEGTKEKEDDDKEESSHQDLFADAMGEFYKNAYPKYSSLEKGFKKAMESIQALG</sequence>
<dbReference type="InterPro" id="IPR051425">
    <property type="entry name" value="Formin_Homology"/>
</dbReference>
<accession>X6NU22</accession>
<organism evidence="3 4">
    <name type="scientific">Reticulomyxa filosa</name>
    <dbReference type="NCBI Taxonomy" id="46433"/>
    <lineage>
        <taxon>Eukaryota</taxon>
        <taxon>Sar</taxon>
        <taxon>Rhizaria</taxon>
        <taxon>Retaria</taxon>
        <taxon>Foraminifera</taxon>
        <taxon>Monothalamids</taxon>
        <taxon>Reticulomyxidae</taxon>
        <taxon>Reticulomyxa</taxon>
    </lineage>
</organism>
<evidence type="ECO:0000259" key="2">
    <source>
        <dbReference type="PROSITE" id="PS51444"/>
    </source>
</evidence>
<keyword evidence="1" id="KW-1133">Transmembrane helix</keyword>
<reference evidence="3 4" key="1">
    <citation type="journal article" date="2013" name="Curr. Biol.">
        <title>The Genome of the Foraminiferan Reticulomyxa filosa.</title>
        <authorList>
            <person name="Glockner G."/>
            <person name="Hulsmann N."/>
            <person name="Schleicher M."/>
            <person name="Noegel A.A."/>
            <person name="Eichinger L."/>
            <person name="Gallinger C."/>
            <person name="Pawlowski J."/>
            <person name="Sierra R."/>
            <person name="Euteneuer U."/>
            <person name="Pillet L."/>
            <person name="Moustafa A."/>
            <person name="Platzer M."/>
            <person name="Groth M."/>
            <person name="Szafranski K."/>
            <person name="Schliwa M."/>
        </authorList>
    </citation>
    <scope>NUCLEOTIDE SEQUENCE [LARGE SCALE GENOMIC DNA]</scope>
</reference>
<keyword evidence="4" id="KW-1185">Reference proteome</keyword>
<evidence type="ECO:0000313" key="4">
    <source>
        <dbReference type="Proteomes" id="UP000023152"/>
    </source>
</evidence>
<dbReference type="InterPro" id="IPR042201">
    <property type="entry name" value="FH2_Formin_sf"/>
</dbReference>
<dbReference type="Gene3D" id="1.20.58.2220">
    <property type="entry name" value="Formin, FH2 domain"/>
    <property type="match status" value="2"/>
</dbReference>
<keyword evidence="1" id="KW-0472">Membrane</keyword>
<feature type="non-terminal residue" evidence="3">
    <location>
        <position position="1"/>
    </location>
</feature>
<comment type="caution">
    <text evidence="3">The sequence shown here is derived from an EMBL/GenBank/DDBJ whole genome shotgun (WGS) entry which is preliminary data.</text>
</comment>
<name>X6NU22_RETFI</name>
<gene>
    <name evidence="3" type="ORF">RFI_07328</name>
</gene>
<dbReference type="EMBL" id="ASPP01005844">
    <property type="protein sequence ID" value="ETO29795.1"/>
    <property type="molecule type" value="Genomic_DNA"/>
</dbReference>
<protein>
    <recommendedName>
        <fullName evidence="2">FH2 domain-containing protein</fullName>
    </recommendedName>
</protein>
<dbReference type="PANTHER" id="PTHR45725">
    <property type="entry name" value="FORMIN HOMOLOGY 2 FAMILY MEMBER"/>
    <property type="match status" value="1"/>
</dbReference>
<dbReference type="InterPro" id="IPR015425">
    <property type="entry name" value="FH2_Formin"/>
</dbReference>
<feature type="transmembrane region" description="Helical" evidence="1">
    <location>
        <begin position="137"/>
        <end position="161"/>
    </location>
</feature>